<protein>
    <submittedName>
        <fullName evidence="1">Uncharacterized protein</fullName>
    </submittedName>
</protein>
<dbReference type="AlphaFoldDB" id="A6DHW1"/>
<accession>A6DHW1</accession>
<reference evidence="1 2" key="1">
    <citation type="journal article" date="2010" name="J. Bacteriol.">
        <title>Genome sequence of Lentisphaera araneosa HTCC2155T, the type species of the order Lentisphaerales in the phylum Lentisphaerae.</title>
        <authorList>
            <person name="Thrash J.C."/>
            <person name="Cho J.C."/>
            <person name="Vergin K.L."/>
            <person name="Morris R.M."/>
            <person name="Giovannoni S.J."/>
        </authorList>
    </citation>
    <scope>NUCLEOTIDE SEQUENCE [LARGE SCALE GENOMIC DNA]</scope>
    <source>
        <strain evidence="1 2">HTCC2155</strain>
    </source>
</reference>
<name>A6DHW1_9BACT</name>
<dbReference type="STRING" id="313628.LNTAR_08599"/>
<dbReference type="SUPFAM" id="SSF48452">
    <property type="entry name" value="TPR-like"/>
    <property type="match status" value="2"/>
</dbReference>
<evidence type="ECO:0000313" key="1">
    <source>
        <dbReference type="EMBL" id="EDM28615.1"/>
    </source>
</evidence>
<proteinExistence type="predicted"/>
<evidence type="ECO:0000313" key="2">
    <source>
        <dbReference type="Proteomes" id="UP000004947"/>
    </source>
</evidence>
<dbReference type="InterPro" id="IPR019734">
    <property type="entry name" value="TPR_rpt"/>
</dbReference>
<dbReference type="Pfam" id="PF13176">
    <property type="entry name" value="TPR_7"/>
    <property type="match status" value="1"/>
</dbReference>
<dbReference type="EMBL" id="ABCK01000004">
    <property type="protein sequence ID" value="EDM28615.1"/>
    <property type="molecule type" value="Genomic_DNA"/>
</dbReference>
<comment type="caution">
    <text evidence="1">The sequence shown here is derived from an EMBL/GenBank/DDBJ whole genome shotgun (WGS) entry which is preliminary data.</text>
</comment>
<keyword evidence="2" id="KW-1185">Reference proteome</keyword>
<gene>
    <name evidence="1" type="ORF">LNTAR_08599</name>
</gene>
<dbReference type="SMART" id="SM00028">
    <property type="entry name" value="TPR"/>
    <property type="match status" value="4"/>
</dbReference>
<sequence length="944" mass="109521">MCCYLVHSQLKQKEIQKPKTFEDHVNDYDKFTDLGHYHHAHRAIKAAIKIKPDDSKLLWQASSTAQIISNNAESISFAKKAWDNGLKTRDIILRIYSLRKSYARSNFSEQDKLLKMAYQLSSNEDRVLTHGDLLIQFNKFNEAWDLWRKYFENKPSSIIAQRIANCYIIKKDYLGGINFLADCYRKELLKEKGLLTYSRLYFLAGRYDAAKIVLSKARIIYPESKNVLLESAYCDFLMNNYAQSLKTLKLMDDFNLQDNDNHLINKRLLQANIYYIQKDLKSIEQLIDEVYSDDPKIEGEILLYNYLSNNILKHDLPVNKISRLLPKLPLSQLLIVQFYHSQNKHNKVLEYSNTIADSTIKLSPLLTKLWISSALIENQHLIAEELIKRQFARGLYTKAYFDQLAMIYTLNKKPQSLRRIKELKIKYFPSDKNALEDLILVHLKAKDFELAKKLLDEKTSYFNPQEVNLYEEIINQNFSKVLKLFEVVELNTNRLDQLKLLVIDQIEVNDISSEFKKACLENNLLAIAIAYRYLDSNNINVASEIFKNLSQNKDLFEEATIGLCIAKLQSDKFADAKVLYEKIKYNDPKSINFNILKITFALNDEGGDKAMSLINSLPLYFRSNRDINILTIKALMLQKKWTQATNLLHYNNNQLCKTRREKLLLAECYIRLKQFNMAMSYIEDNELEFNSPPIVSYMAIQNSIKNNKPSKAKAIIKSSLGSSDDIQLLLAQVAIDRHLEKHSNIIKILNNKLDNPNALYYWSEAMIKTGRFDDFEKKINLLNIDVNDLTRLAIICESLKLHSEAVKLYRITLNKQEKNAQIHNNIAWNLYLDGQFDAAIKDARIAYDISPHNDKILHTYSSILNANKLYEQTISLLKQNEFFKKSNSPKLLFNLAESYRNLNRNDEALSTYKACLGHISESDLNTNIVSIQNVKNYIASIEAD</sequence>
<dbReference type="InterPro" id="IPR011990">
    <property type="entry name" value="TPR-like_helical_dom_sf"/>
</dbReference>
<dbReference type="Gene3D" id="1.25.40.10">
    <property type="entry name" value="Tetratricopeptide repeat domain"/>
    <property type="match status" value="2"/>
</dbReference>
<dbReference type="Proteomes" id="UP000004947">
    <property type="component" value="Unassembled WGS sequence"/>
</dbReference>
<organism evidence="1 2">
    <name type="scientific">Lentisphaera araneosa HTCC2155</name>
    <dbReference type="NCBI Taxonomy" id="313628"/>
    <lineage>
        <taxon>Bacteria</taxon>
        <taxon>Pseudomonadati</taxon>
        <taxon>Lentisphaerota</taxon>
        <taxon>Lentisphaeria</taxon>
        <taxon>Lentisphaerales</taxon>
        <taxon>Lentisphaeraceae</taxon>
        <taxon>Lentisphaera</taxon>
    </lineage>
</organism>